<name>A0ABT9NQS7_9ACTN</name>
<evidence type="ECO:0000259" key="2">
    <source>
        <dbReference type="PROSITE" id="PS51898"/>
    </source>
</evidence>
<dbReference type="PANTHER" id="PTHR30349:SF64">
    <property type="entry name" value="PROPHAGE INTEGRASE INTD-RELATED"/>
    <property type="match status" value="1"/>
</dbReference>
<feature type="domain" description="Tyr recombinase" evidence="2">
    <location>
        <begin position="93"/>
        <end position="258"/>
    </location>
</feature>
<comment type="caution">
    <text evidence="3">The sequence shown here is derived from an EMBL/GenBank/DDBJ whole genome shotgun (WGS) entry which is preliminary data.</text>
</comment>
<evidence type="ECO:0000256" key="1">
    <source>
        <dbReference type="ARBA" id="ARBA00023172"/>
    </source>
</evidence>
<dbReference type="InterPro" id="IPR011010">
    <property type="entry name" value="DNA_brk_join_enz"/>
</dbReference>
<dbReference type="Gene3D" id="1.10.443.10">
    <property type="entry name" value="Intergrase catalytic core"/>
    <property type="match status" value="1"/>
</dbReference>
<organism evidence="3 4">
    <name type="scientific">Nocardioides massiliensis</name>
    <dbReference type="NCBI Taxonomy" id="1325935"/>
    <lineage>
        <taxon>Bacteria</taxon>
        <taxon>Bacillati</taxon>
        <taxon>Actinomycetota</taxon>
        <taxon>Actinomycetes</taxon>
        <taxon>Propionibacteriales</taxon>
        <taxon>Nocardioidaceae</taxon>
        <taxon>Nocardioides</taxon>
    </lineage>
</organism>
<evidence type="ECO:0000313" key="3">
    <source>
        <dbReference type="EMBL" id="MDP9822786.1"/>
    </source>
</evidence>
<gene>
    <name evidence="3" type="ORF">J2S59_002595</name>
</gene>
<dbReference type="RefSeq" id="WP_068116640.1">
    <property type="nucleotide sequence ID" value="NZ_CCXJ01000035.1"/>
</dbReference>
<dbReference type="InterPro" id="IPR050090">
    <property type="entry name" value="Tyrosine_recombinase_XerCD"/>
</dbReference>
<accession>A0ABT9NQS7</accession>
<proteinExistence type="predicted"/>
<dbReference type="InterPro" id="IPR013762">
    <property type="entry name" value="Integrase-like_cat_sf"/>
</dbReference>
<dbReference type="InterPro" id="IPR002104">
    <property type="entry name" value="Integrase_catalytic"/>
</dbReference>
<dbReference type="SUPFAM" id="SSF56349">
    <property type="entry name" value="DNA breaking-rejoining enzymes"/>
    <property type="match status" value="1"/>
</dbReference>
<protein>
    <submittedName>
        <fullName evidence="3">Integrase/recombinase XerD</fullName>
    </submittedName>
</protein>
<dbReference type="PANTHER" id="PTHR30349">
    <property type="entry name" value="PHAGE INTEGRASE-RELATED"/>
    <property type="match status" value="1"/>
</dbReference>
<dbReference type="PROSITE" id="PS51898">
    <property type="entry name" value="TYR_RECOMBINASE"/>
    <property type="match status" value="1"/>
</dbReference>
<dbReference type="Pfam" id="PF00589">
    <property type="entry name" value="Phage_integrase"/>
    <property type="match status" value="1"/>
</dbReference>
<reference evidence="3 4" key="1">
    <citation type="submission" date="2023-07" db="EMBL/GenBank/DDBJ databases">
        <title>Sequencing the genomes of 1000 actinobacteria strains.</title>
        <authorList>
            <person name="Klenk H.-P."/>
        </authorList>
    </citation>
    <scope>NUCLEOTIDE SEQUENCE [LARGE SCALE GENOMIC DNA]</scope>
    <source>
        <strain evidence="3 4">GD13</strain>
    </source>
</reference>
<evidence type="ECO:0000313" key="4">
    <source>
        <dbReference type="Proteomes" id="UP001240447"/>
    </source>
</evidence>
<dbReference type="Proteomes" id="UP001240447">
    <property type="component" value="Unassembled WGS sequence"/>
</dbReference>
<sequence>MDELHDYANWMLGQRLAPRTIEQRVEFADWRLREWRTWDLPGHVIAGWLSQHDGWTAVTYYGHLRSVYAWLLEAGHITKSPMDPIRRPKPPPPRPKPLTPSEVVAVLDGASGHLRSWMLLALLAGLRVHEIAKLRGQDIDETEIYVIGKGGKPEVLPTHPDLWELAQTYPRHGLWFPSPVRRGEPYTADHISGQVADRFRSVGIARGSIHRLRATYGTNLLRNGANLRVVQTLMRHSSLATTEHYLGVDEVERTEAIRRLSA</sequence>
<keyword evidence="1" id="KW-0233">DNA recombination</keyword>
<keyword evidence="4" id="KW-1185">Reference proteome</keyword>
<dbReference type="EMBL" id="JAUSQM010000001">
    <property type="protein sequence ID" value="MDP9822786.1"/>
    <property type="molecule type" value="Genomic_DNA"/>
</dbReference>
<dbReference type="CDD" id="cd00397">
    <property type="entry name" value="DNA_BRE_C"/>
    <property type="match status" value="1"/>
</dbReference>